<dbReference type="EMBL" id="KY448244">
    <property type="protein sequence ID" value="AQT28755.1"/>
    <property type="molecule type" value="Genomic_DNA"/>
</dbReference>
<sequence>MTINAIVTAACLSLFAASIHANTSVSKLTDLSNEIAAENLSLPINVAMDTDCKQSLHKFPKLRESNIMFAVNKDTVESYPAWPLICSYVAVSDEVDVRDLGKGDREIVFKRKTEQQPFLTIVLQQITDDEQDGYDYQLTTMNNQYAMKYEHQKLVMNLMLKNYHHVVGL</sequence>
<keyword evidence="2" id="KW-1185">Reference proteome</keyword>
<accession>A0A1S6L3J0</accession>
<reference evidence="1 2" key="1">
    <citation type="submission" date="2017-01" db="EMBL/GenBank/DDBJ databases">
        <authorList>
            <person name="Mah S.A."/>
            <person name="Swanson W.J."/>
            <person name="Moy G.W."/>
            <person name="Vacquier V.D."/>
        </authorList>
    </citation>
    <scope>NUCLEOTIDE SEQUENCE [LARGE SCALE GENOMIC DNA]</scope>
</reference>
<name>A0A1S6L3J0_9CAUD</name>
<dbReference type="Proteomes" id="UP000221250">
    <property type="component" value="Segment"/>
</dbReference>
<organism evidence="1 2">
    <name type="scientific">Erwinia phage vB_EamM_Yoloswag</name>
    <dbReference type="NCBI Taxonomy" id="1958956"/>
    <lineage>
        <taxon>Viruses</taxon>
        <taxon>Duplodnaviria</taxon>
        <taxon>Heunggongvirae</taxon>
        <taxon>Uroviricota</taxon>
        <taxon>Caudoviricetes</taxon>
        <taxon>Yoloswagvirus</taxon>
        <taxon>Yoloswagvirus yoloswag</taxon>
    </lineage>
</organism>
<proteinExistence type="predicted"/>
<evidence type="ECO:0000313" key="2">
    <source>
        <dbReference type="Proteomes" id="UP000221250"/>
    </source>
</evidence>
<protein>
    <submittedName>
        <fullName evidence="1">Uncharacterized protein</fullName>
    </submittedName>
</protein>
<gene>
    <name evidence="1" type="ORF">YOLOSWAG_284</name>
</gene>
<evidence type="ECO:0000313" key="1">
    <source>
        <dbReference type="EMBL" id="AQT28755.1"/>
    </source>
</evidence>